<protein>
    <recommendedName>
        <fullName evidence="3">Response regulatory domain-containing protein</fullName>
    </recommendedName>
</protein>
<evidence type="ECO:0000313" key="2">
    <source>
        <dbReference type="Proteomes" id="UP001521150"/>
    </source>
</evidence>
<dbReference type="EMBL" id="JAJVCN010000001">
    <property type="protein sequence ID" value="MCE7001929.1"/>
    <property type="molecule type" value="Genomic_DNA"/>
</dbReference>
<evidence type="ECO:0008006" key="3">
    <source>
        <dbReference type="Google" id="ProtNLM"/>
    </source>
</evidence>
<organism evidence="1 2">
    <name type="scientific">Kibdelosporangium philippinense</name>
    <dbReference type="NCBI Taxonomy" id="211113"/>
    <lineage>
        <taxon>Bacteria</taxon>
        <taxon>Bacillati</taxon>
        <taxon>Actinomycetota</taxon>
        <taxon>Actinomycetes</taxon>
        <taxon>Pseudonocardiales</taxon>
        <taxon>Pseudonocardiaceae</taxon>
        <taxon>Kibdelosporangium</taxon>
    </lineage>
</organism>
<name>A0ABS8Z4N8_9PSEU</name>
<reference evidence="1 2" key="1">
    <citation type="submission" date="2021-12" db="EMBL/GenBank/DDBJ databases">
        <title>Genome sequence of Kibdelosporangium philippinense ATCC 49844.</title>
        <authorList>
            <person name="Fedorov E.A."/>
            <person name="Omeragic M."/>
            <person name="Shalygina K.F."/>
            <person name="Maclea K.S."/>
        </authorList>
    </citation>
    <scope>NUCLEOTIDE SEQUENCE [LARGE SCALE GENOMIC DNA]</scope>
    <source>
        <strain evidence="1 2">ATCC 49844</strain>
    </source>
</reference>
<sequence length="63" mass="6694">MDALAAGASGYLTKEADRAKIEQAVRSAAAGQAVLAQEVRRRLLTLAHPTRSARSGEVHPDRP</sequence>
<dbReference type="Gene3D" id="3.40.50.2300">
    <property type="match status" value="1"/>
</dbReference>
<proteinExistence type="predicted"/>
<evidence type="ECO:0000313" key="1">
    <source>
        <dbReference type="EMBL" id="MCE7001929.1"/>
    </source>
</evidence>
<keyword evidence="2" id="KW-1185">Reference proteome</keyword>
<gene>
    <name evidence="1" type="ORF">LWC34_03625</name>
</gene>
<dbReference type="RefSeq" id="WP_233722975.1">
    <property type="nucleotide sequence ID" value="NZ_JAJVCN010000001.1"/>
</dbReference>
<comment type="caution">
    <text evidence="1">The sequence shown here is derived from an EMBL/GenBank/DDBJ whole genome shotgun (WGS) entry which is preliminary data.</text>
</comment>
<dbReference type="Proteomes" id="UP001521150">
    <property type="component" value="Unassembled WGS sequence"/>
</dbReference>
<accession>A0ABS8Z4N8</accession>